<dbReference type="GO" id="GO:0008270">
    <property type="term" value="F:zinc ion binding"/>
    <property type="evidence" value="ECO:0007669"/>
    <property type="project" value="UniProtKB-KW"/>
</dbReference>
<dbReference type="Gene3D" id="2.30.310.10">
    <property type="entry name" value="ibrinogen binding protein from staphylococcus aureus domain"/>
    <property type="match status" value="1"/>
</dbReference>
<dbReference type="PANTHER" id="PTHR15239:SF6">
    <property type="entry name" value="RIBOSOME QUALITY CONTROL COMPLEX SUBUNIT NEMF"/>
    <property type="match status" value="1"/>
</dbReference>
<feature type="compositionally biased region" description="Basic and acidic residues" evidence="6">
    <location>
        <begin position="218"/>
        <end position="227"/>
    </location>
</feature>
<dbReference type="InterPro" id="IPR021846">
    <property type="entry name" value="NFACT-C"/>
</dbReference>
<accession>A0A2G9I0H1</accession>
<sequence length="1138" mass="126995">MVKVRMNTADVAAEVKCLRRLIGMRCSNVYDLSPKTYVFKLMSSSGVTESGESEKVLLLMESGVRLHTTVYMRDKSNTPSGFTLKLRKHIRTRRLEDVRQLGYDRIILFQFGLGVNAHYVILELYAQGNILLTDSEFTVLTLLRSHRDDNKGIAIMSRHRYPVEQSRVFERTTREKMLAAVESSVEGNRDEQQNTSEQGNDSSSVPTGKQGSQNNKPSELKKSDTTRTKQATLKVVLGEALGYGPALSEHIMLDAGLMPSTKVGKDFKLEDSTAQVLAEAVRRFEDWLADVIYGEKVPEGYILMQQKNSGKKNDVVSGKGTSEQIYDEFCPLLLNQFKSRESREFETFDAALDEFYSKIESQRSEQQQKAKENSAMQKLGKIKIDQESRVHALKREVEQCVKMAELIEYNLEDVDAAILAVRVALANGMSWADLARMVKEEKKSGNPVAGLIDKLHLERNCMTLLLSNNLDEMDDDEKTQPVDKVEVDLALSAHANARRYYEMKKKQESKQEKTITAHEKAFKAAERKTRQQLSQEKTVATISHMRKVHWFEKFNWFISSENYLVISGRDAQQNEMIVKRYMSKGDLYVHADLHGASSTVIKNHKPENPVPPLTLNQAGCFTVCHSQAWDSKIVTSAWWVYPHQVSKTAPTGEYLTVGSFMIRGKKNFLPPHPLIMGFGILFRLDESSLGSHLNERRVRGEEEGTNDTEQSEAFKEISDSGSDSEKEVSVEKASFDSSNIMGLPSGRLTEEGFTFDASSNDLDVPDVTIKPGSSDEIAASGNDKGNDKEPDSSSKTSAAVAPNLEDLIDRALELGPATASAKNYGLQASEEEIVEEHNREVTKAVQRDKPYISKAERRKLKKGQKDGAVVAPDEHEKERGENHNPVSKSDNSVKSSKPGSGKTSRGQKGKLKKIKEKYADQDEEERSIRMALLAAAGKPKKNTEKSGDEKAMEEKGAKLATVASETSKICYKCKRAGHMSRDCPEHPDDSLRTKADGEVDKAASEMDRVTMEEDDIHEIAEEEKEKLTDVDYLTGNPLPNDVLLYAVPVCGPYNALQSYKYRVKIIPGSLKKGKAAKTALNLFSHMPEATTREKELMKACTDPELVAAIIGNVKVSAAGLTQLKQKQKKNKKATKGES</sequence>
<evidence type="ECO:0000313" key="9">
    <source>
        <dbReference type="Proteomes" id="UP000231279"/>
    </source>
</evidence>
<feature type="compositionally biased region" description="Basic and acidic residues" evidence="6">
    <location>
        <begin position="872"/>
        <end position="882"/>
    </location>
</feature>
<proteinExistence type="inferred from homology"/>
<dbReference type="GO" id="GO:0000049">
    <property type="term" value="F:tRNA binding"/>
    <property type="evidence" value="ECO:0007669"/>
    <property type="project" value="TreeGrafter"/>
</dbReference>
<feature type="region of interest" description="Disordered" evidence="6">
    <location>
        <begin position="695"/>
        <end position="734"/>
    </location>
</feature>
<gene>
    <name evidence="8" type="ORF">CDL12_04027</name>
</gene>
<evidence type="ECO:0000256" key="4">
    <source>
        <dbReference type="ARBA" id="ARBA00023054"/>
    </source>
</evidence>
<dbReference type="GO" id="GO:0005737">
    <property type="term" value="C:cytoplasm"/>
    <property type="evidence" value="ECO:0007669"/>
    <property type="project" value="UniProtKB-SubCell"/>
</dbReference>
<dbReference type="SUPFAM" id="SSF57756">
    <property type="entry name" value="Retrovirus zinc finger-like domains"/>
    <property type="match status" value="1"/>
</dbReference>
<dbReference type="InterPro" id="IPR001878">
    <property type="entry name" value="Znf_CCHC"/>
</dbReference>
<feature type="region of interest" description="Disordered" evidence="6">
    <location>
        <begin position="833"/>
        <end position="959"/>
    </location>
</feature>
<evidence type="ECO:0000256" key="2">
    <source>
        <dbReference type="ARBA" id="ARBA00008318"/>
    </source>
</evidence>
<dbReference type="STRING" id="429701.A0A2G9I0H1"/>
<evidence type="ECO:0000256" key="6">
    <source>
        <dbReference type="SAM" id="MobiDB-lite"/>
    </source>
</evidence>
<keyword evidence="9" id="KW-1185">Reference proteome</keyword>
<feature type="compositionally biased region" description="Basic and acidic residues" evidence="6">
    <location>
        <begin position="941"/>
        <end position="957"/>
    </location>
</feature>
<dbReference type="FunFam" id="2.30.310.10:FF:000002">
    <property type="entry name" value="nuclear export mediator factor Nemf"/>
    <property type="match status" value="1"/>
</dbReference>
<evidence type="ECO:0000259" key="7">
    <source>
        <dbReference type="PROSITE" id="PS50158"/>
    </source>
</evidence>
<evidence type="ECO:0000256" key="5">
    <source>
        <dbReference type="PROSITE-ProRule" id="PRU00047"/>
    </source>
</evidence>
<dbReference type="PANTHER" id="PTHR15239">
    <property type="entry name" value="NUCLEAR EXPORT MEDIATOR FACTOR NEMF"/>
    <property type="match status" value="1"/>
</dbReference>
<dbReference type="Pfam" id="PF05670">
    <property type="entry name" value="NFACT-R_1"/>
    <property type="match status" value="1"/>
</dbReference>
<keyword evidence="5" id="KW-0479">Metal-binding</keyword>
<feature type="compositionally biased region" description="Polar residues" evidence="6">
    <location>
        <begin position="193"/>
        <end position="217"/>
    </location>
</feature>
<keyword evidence="5" id="KW-0862">Zinc</keyword>
<reference evidence="9" key="1">
    <citation type="journal article" date="2018" name="Gigascience">
        <title>Genome assembly of the Pink Ipe (Handroanthus impetiginosus, Bignoniaceae), a highly valued, ecologically keystone Neotropical timber forest tree.</title>
        <authorList>
            <person name="Silva-Junior O.B."/>
            <person name="Grattapaglia D."/>
            <person name="Novaes E."/>
            <person name="Collevatti R.G."/>
        </authorList>
    </citation>
    <scope>NUCLEOTIDE SEQUENCE [LARGE SCALE GENOMIC DNA]</scope>
    <source>
        <strain evidence="9">cv. UFG-1</strain>
    </source>
</reference>
<comment type="similarity">
    <text evidence="2">Belongs to the NEMF family.</text>
</comment>
<name>A0A2G9I0H1_9LAMI</name>
<keyword evidence="3" id="KW-0963">Cytoplasm</keyword>
<dbReference type="InterPro" id="IPR008532">
    <property type="entry name" value="NFACT_RNA-bd"/>
</dbReference>
<evidence type="ECO:0000313" key="8">
    <source>
        <dbReference type="EMBL" id="PIN23261.1"/>
    </source>
</evidence>
<feature type="compositionally biased region" description="Low complexity" evidence="6">
    <location>
        <begin position="884"/>
        <end position="898"/>
    </location>
</feature>
<dbReference type="GO" id="GO:1990116">
    <property type="term" value="P:ribosome-associated ubiquitin-dependent protein catabolic process"/>
    <property type="evidence" value="ECO:0007669"/>
    <property type="project" value="TreeGrafter"/>
</dbReference>
<dbReference type="GO" id="GO:1990112">
    <property type="term" value="C:RQC complex"/>
    <property type="evidence" value="ECO:0007669"/>
    <property type="project" value="TreeGrafter"/>
</dbReference>
<dbReference type="Pfam" id="PF00098">
    <property type="entry name" value="zf-CCHC"/>
    <property type="match status" value="1"/>
</dbReference>
<evidence type="ECO:0000256" key="3">
    <source>
        <dbReference type="ARBA" id="ARBA00022490"/>
    </source>
</evidence>
<comment type="caution">
    <text evidence="8">The sequence shown here is derived from an EMBL/GenBank/DDBJ whole genome shotgun (WGS) entry which is preliminary data.</text>
</comment>
<feature type="region of interest" description="Disordered" evidence="6">
    <location>
        <begin position="180"/>
        <end position="227"/>
    </location>
</feature>
<feature type="compositionally biased region" description="Basic residues" evidence="6">
    <location>
        <begin position="905"/>
        <end position="915"/>
    </location>
</feature>
<feature type="region of interest" description="Disordered" evidence="6">
    <location>
        <begin position="979"/>
        <end position="1006"/>
    </location>
</feature>
<feature type="compositionally biased region" description="Basic and acidic residues" evidence="6">
    <location>
        <begin position="835"/>
        <end position="855"/>
    </location>
</feature>
<keyword evidence="5" id="KW-0863">Zinc-finger</keyword>
<dbReference type="InterPro" id="IPR051608">
    <property type="entry name" value="RQC_Subunit_NEMF"/>
</dbReference>
<dbReference type="AlphaFoldDB" id="A0A2G9I0H1"/>
<dbReference type="InterPro" id="IPR036875">
    <property type="entry name" value="Znf_CCHC_sf"/>
</dbReference>
<feature type="compositionally biased region" description="Basic and acidic residues" evidence="6">
    <location>
        <begin position="712"/>
        <end position="734"/>
    </location>
</feature>
<dbReference type="Proteomes" id="UP000231279">
    <property type="component" value="Unassembled WGS sequence"/>
</dbReference>
<dbReference type="Pfam" id="PF05833">
    <property type="entry name" value="NFACT_N"/>
    <property type="match status" value="2"/>
</dbReference>
<dbReference type="GO" id="GO:0043023">
    <property type="term" value="F:ribosomal large subunit binding"/>
    <property type="evidence" value="ECO:0007669"/>
    <property type="project" value="TreeGrafter"/>
</dbReference>
<comment type="subcellular location">
    <subcellularLocation>
        <location evidence="1">Cytoplasm</location>
    </subcellularLocation>
</comment>
<dbReference type="GO" id="GO:0072344">
    <property type="term" value="P:rescue of stalled ribosome"/>
    <property type="evidence" value="ECO:0007669"/>
    <property type="project" value="TreeGrafter"/>
</dbReference>
<organism evidence="8 9">
    <name type="scientific">Handroanthus impetiginosus</name>
    <dbReference type="NCBI Taxonomy" id="429701"/>
    <lineage>
        <taxon>Eukaryota</taxon>
        <taxon>Viridiplantae</taxon>
        <taxon>Streptophyta</taxon>
        <taxon>Embryophyta</taxon>
        <taxon>Tracheophyta</taxon>
        <taxon>Spermatophyta</taxon>
        <taxon>Magnoliopsida</taxon>
        <taxon>eudicotyledons</taxon>
        <taxon>Gunneridae</taxon>
        <taxon>Pentapetalae</taxon>
        <taxon>asterids</taxon>
        <taxon>lamiids</taxon>
        <taxon>Lamiales</taxon>
        <taxon>Bignoniaceae</taxon>
        <taxon>Crescentiina</taxon>
        <taxon>Tabebuia alliance</taxon>
        <taxon>Handroanthus</taxon>
    </lineage>
</organism>
<keyword evidence="4" id="KW-0175">Coiled coil</keyword>
<protein>
    <submittedName>
        <fullName evidence="8">Putative RNA-binding protein</fullName>
    </submittedName>
</protein>
<dbReference type="Pfam" id="PF11923">
    <property type="entry name" value="NFACT-C"/>
    <property type="match status" value="1"/>
</dbReference>
<dbReference type="Gene3D" id="4.10.60.10">
    <property type="entry name" value="Zinc finger, CCHC-type"/>
    <property type="match status" value="1"/>
</dbReference>
<feature type="region of interest" description="Disordered" evidence="6">
    <location>
        <begin position="756"/>
        <end position="799"/>
    </location>
</feature>
<dbReference type="PROSITE" id="PS50158">
    <property type="entry name" value="ZF_CCHC"/>
    <property type="match status" value="1"/>
</dbReference>
<evidence type="ECO:0000256" key="1">
    <source>
        <dbReference type="ARBA" id="ARBA00004496"/>
    </source>
</evidence>
<dbReference type="OrthoDB" id="207084at2759"/>
<dbReference type="SMART" id="SM00343">
    <property type="entry name" value="ZnF_C2HC"/>
    <property type="match status" value="1"/>
</dbReference>
<dbReference type="EMBL" id="NKXS01000600">
    <property type="protein sequence ID" value="PIN23261.1"/>
    <property type="molecule type" value="Genomic_DNA"/>
</dbReference>
<feature type="domain" description="CCHC-type" evidence="7">
    <location>
        <begin position="970"/>
        <end position="985"/>
    </location>
</feature>